<evidence type="ECO:0000313" key="3">
    <source>
        <dbReference type="Proteomes" id="UP000217103"/>
    </source>
</evidence>
<dbReference type="PROSITE" id="PS50995">
    <property type="entry name" value="HTH_MARR_2"/>
    <property type="match status" value="1"/>
</dbReference>
<name>A0A1H1EW21_9ACTN</name>
<dbReference type="InterPro" id="IPR036388">
    <property type="entry name" value="WH-like_DNA-bd_sf"/>
</dbReference>
<dbReference type="GO" id="GO:0006950">
    <property type="term" value="P:response to stress"/>
    <property type="evidence" value="ECO:0007669"/>
    <property type="project" value="TreeGrafter"/>
</dbReference>
<dbReference type="GO" id="GO:0003700">
    <property type="term" value="F:DNA-binding transcription factor activity"/>
    <property type="evidence" value="ECO:0007669"/>
    <property type="project" value="InterPro"/>
</dbReference>
<dbReference type="Pfam" id="PF12802">
    <property type="entry name" value="MarR_2"/>
    <property type="match status" value="1"/>
</dbReference>
<protein>
    <submittedName>
        <fullName evidence="2">DNA-binding transcriptional regulator, MarR family</fullName>
    </submittedName>
</protein>
<keyword evidence="3" id="KW-1185">Reference proteome</keyword>
<dbReference type="PANTHER" id="PTHR33164">
    <property type="entry name" value="TRANSCRIPTIONAL REGULATOR, MARR FAMILY"/>
    <property type="match status" value="1"/>
</dbReference>
<sequence length="123" mass="13454">MLAPYGLTLRQLGLLLQLRAEPELTTAELARQLGVSRQTLHQMVGELERAGHVRRGPGASGRTRRLVLTPGAARLAERARTALAEAETSLTRGADPREARILRTLLARLLARVTDDEAWLSAL</sequence>
<dbReference type="EMBL" id="FNKK01000002">
    <property type="protein sequence ID" value="SDQ92880.1"/>
    <property type="molecule type" value="Genomic_DNA"/>
</dbReference>
<gene>
    <name evidence="2" type="ORF">SAMN04489764_2656</name>
</gene>
<evidence type="ECO:0000313" key="2">
    <source>
        <dbReference type="EMBL" id="SDQ92880.1"/>
    </source>
</evidence>
<dbReference type="InterPro" id="IPR000835">
    <property type="entry name" value="HTH_MarR-typ"/>
</dbReference>
<dbReference type="SMART" id="SM00347">
    <property type="entry name" value="HTH_MARR"/>
    <property type="match status" value="1"/>
</dbReference>
<reference evidence="2 3" key="1">
    <citation type="submission" date="2016-10" db="EMBL/GenBank/DDBJ databases">
        <authorList>
            <person name="de Groot N.N."/>
        </authorList>
    </citation>
    <scope>NUCLEOTIDE SEQUENCE [LARGE SCALE GENOMIC DNA]</scope>
    <source>
        <strain evidence="2 3">DSM 43794</strain>
    </source>
</reference>
<keyword evidence="2" id="KW-0238">DNA-binding</keyword>
<dbReference type="Proteomes" id="UP000217103">
    <property type="component" value="Unassembled WGS sequence"/>
</dbReference>
<evidence type="ECO:0000259" key="1">
    <source>
        <dbReference type="PROSITE" id="PS50995"/>
    </source>
</evidence>
<feature type="domain" description="HTH marR-type" evidence="1">
    <location>
        <begin position="1"/>
        <end position="111"/>
    </location>
</feature>
<dbReference type="SUPFAM" id="SSF46785">
    <property type="entry name" value="Winged helix' DNA-binding domain"/>
    <property type="match status" value="1"/>
</dbReference>
<organism evidence="2 3">
    <name type="scientific">Thermostaphylospora chromogena</name>
    <dbReference type="NCBI Taxonomy" id="35622"/>
    <lineage>
        <taxon>Bacteria</taxon>
        <taxon>Bacillati</taxon>
        <taxon>Actinomycetota</taxon>
        <taxon>Actinomycetes</taxon>
        <taxon>Streptosporangiales</taxon>
        <taxon>Thermomonosporaceae</taxon>
        <taxon>Thermostaphylospora</taxon>
    </lineage>
</organism>
<dbReference type="PANTHER" id="PTHR33164:SF43">
    <property type="entry name" value="HTH-TYPE TRANSCRIPTIONAL REPRESSOR YETL"/>
    <property type="match status" value="1"/>
</dbReference>
<dbReference type="AlphaFoldDB" id="A0A1H1EW21"/>
<dbReference type="PRINTS" id="PR00598">
    <property type="entry name" value="HTHMARR"/>
</dbReference>
<dbReference type="InterPro" id="IPR039422">
    <property type="entry name" value="MarR/SlyA-like"/>
</dbReference>
<proteinExistence type="predicted"/>
<dbReference type="InterPro" id="IPR036390">
    <property type="entry name" value="WH_DNA-bd_sf"/>
</dbReference>
<accession>A0A1H1EW21</accession>
<dbReference type="GO" id="GO:0003677">
    <property type="term" value="F:DNA binding"/>
    <property type="evidence" value="ECO:0007669"/>
    <property type="project" value="UniProtKB-KW"/>
</dbReference>
<dbReference type="Gene3D" id="1.10.10.10">
    <property type="entry name" value="Winged helix-like DNA-binding domain superfamily/Winged helix DNA-binding domain"/>
    <property type="match status" value="1"/>
</dbReference>